<dbReference type="RefSeq" id="WP_129477877.1">
    <property type="nucleotide sequence ID" value="NZ_SDWS01000008.1"/>
</dbReference>
<dbReference type="SMART" id="SM00895">
    <property type="entry name" value="FCD"/>
    <property type="match status" value="1"/>
</dbReference>
<dbReference type="Gene3D" id="1.20.120.530">
    <property type="entry name" value="GntR ligand-binding domain-like"/>
    <property type="match status" value="1"/>
</dbReference>
<gene>
    <name evidence="6" type="ORF">EUA06_16680</name>
</gene>
<dbReference type="Proteomes" id="UP000291838">
    <property type="component" value="Unassembled WGS sequence"/>
</dbReference>
<dbReference type="GO" id="GO:0003700">
    <property type="term" value="F:DNA-binding transcription factor activity"/>
    <property type="evidence" value="ECO:0007669"/>
    <property type="project" value="InterPro"/>
</dbReference>
<comment type="caution">
    <text evidence="6">The sequence shown here is derived from an EMBL/GenBank/DDBJ whole genome shotgun (WGS) entry which is preliminary data.</text>
</comment>
<dbReference type="Pfam" id="PF07729">
    <property type="entry name" value="FCD"/>
    <property type="match status" value="1"/>
</dbReference>
<keyword evidence="3" id="KW-0804">Transcription</keyword>
<dbReference type="Gene3D" id="1.10.10.10">
    <property type="entry name" value="Winged helix-like DNA-binding domain superfamily/Winged helix DNA-binding domain"/>
    <property type="match status" value="1"/>
</dbReference>
<feature type="region of interest" description="Disordered" evidence="4">
    <location>
        <begin position="241"/>
        <end position="271"/>
    </location>
</feature>
<dbReference type="SUPFAM" id="SSF46785">
    <property type="entry name" value="Winged helix' DNA-binding domain"/>
    <property type="match status" value="1"/>
</dbReference>
<dbReference type="OrthoDB" id="9784718at2"/>
<keyword evidence="1" id="KW-0805">Transcription regulation</keyword>
<evidence type="ECO:0000313" key="7">
    <source>
        <dbReference type="Proteomes" id="UP000291838"/>
    </source>
</evidence>
<dbReference type="PANTHER" id="PTHR43537:SF24">
    <property type="entry name" value="GLUCONATE OPERON TRANSCRIPTIONAL REPRESSOR"/>
    <property type="match status" value="1"/>
</dbReference>
<dbReference type="InterPro" id="IPR000524">
    <property type="entry name" value="Tscrpt_reg_HTH_GntR"/>
</dbReference>
<accession>A0A4Q2RND6</accession>
<dbReference type="InterPro" id="IPR008920">
    <property type="entry name" value="TF_FadR/GntR_C"/>
</dbReference>
<dbReference type="PANTHER" id="PTHR43537">
    <property type="entry name" value="TRANSCRIPTIONAL REGULATOR, GNTR FAMILY"/>
    <property type="match status" value="1"/>
</dbReference>
<evidence type="ECO:0000256" key="1">
    <source>
        <dbReference type="ARBA" id="ARBA00023015"/>
    </source>
</evidence>
<name>A0A4Q2RND6_9ACTN</name>
<evidence type="ECO:0000313" key="6">
    <source>
        <dbReference type="EMBL" id="RYB89125.1"/>
    </source>
</evidence>
<dbReference type="CDD" id="cd07377">
    <property type="entry name" value="WHTH_GntR"/>
    <property type="match status" value="1"/>
</dbReference>
<keyword evidence="2" id="KW-0238">DNA-binding</keyword>
<reference evidence="6 7" key="1">
    <citation type="submission" date="2019-01" db="EMBL/GenBank/DDBJ databases">
        <title>Novel species of Nocardioides.</title>
        <authorList>
            <person name="Liu Q."/>
            <person name="Xin Y.-H."/>
        </authorList>
    </citation>
    <scope>NUCLEOTIDE SEQUENCE [LARGE SCALE GENOMIC DNA]</scope>
    <source>
        <strain evidence="6 7">HLT3-15</strain>
    </source>
</reference>
<evidence type="ECO:0000256" key="2">
    <source>
        <dbReference type="ARBA" id="ARBA00023125"/>
    </source>
</evidence>
<evidence type="ECO:0000256" key="3">
    <source>
        <dbReference type="ARBA" id="ARBA00023163"/>
    </source>
</evidence>
<sequence>MVTEMNEGSANEALLRPVRSGNVFEETVNRLLQLVWLGVYEPGDALPPERELASKLGVSRDTVRQAIKSLSDAEYFTTKRGRYGGTFFADTVPTRHSTVSRRVWTPADIADLLGMREVLEVGAIRLASRRTLTAVERDVLWMRLSEVEQAGPDDYRRLDSRLHLTFAELAGVRTLTPLLADNRMALNELLDQIPLLGPNIAHSNHQHRAAAMAVLTGDESGAAEAIQEHLSGTAALLHGFLDGAPTRQGNGDRDATDLVETGPHGPPGPPS</sequence>
<dbReference type="InterPro" id="IPR011711">
    <property type="entry name" value="GntR_C"/>
</dbReference>
<dbReference type="InterPro" id="IPR036390">
    <property type="entry name" value="WH_DNA-bd_sf"/>
</dbReference>
<dbReference type="InterPro" id="IPR036388">
    <property type="entry name" value="WH-like_DNA-bd_sf"/>
</dbReference>
<dbReference type="SUPFAM" id="SSF48008">
    <property type="entry name" value="GntR ligand-binding domain-like"/>
    <property type="match status" value="1"/>
</dbReference>
<evidence type="ECO:0000256" key="4">
    <source>
        <dbReference type="SAM" id="MobiDB-lite"/>
    </source>
</evidence>
<dbReference type="AlphaFoldDB" id="A0A4Q2RND6"/>
<dbReference type="SMART" id="SM00345">
    <property type="entry name" value="HTH_GNTR"/>
    <property type="match status" value="1"/>
</dbReference>
<dbReference type="Pfam" id="PF00392">
    <property type="entry name" value="GntR"/>
    <property type="match status" value="1"/>
</dbReference>
<organism evidence="6 7">
    <name type="scientific">Nocardioides glacieisoli</name>
    <dbReference type="NCBI Taxonomy" id="1168730"/>
    <lineage>
        <taxon>Bacteria</taxon>
        <taxon>Bacillati</taxon>
        <taxon>Actinomycetota</taxon>
        <taxon>Actinomycetes</taxon>
        <taxon>Propionibacteriales</taxon>
        <taxon>Nocardioidaceae</taxon>
        <taxon>Nocardioides</taxon>
    </lineage>
</organism>
<dbReference type="PROSITE" id="PS50949">
    <property type="entry name" value="HTH_GNTR"/>
    <property type="match status" value="1"/>
</dbReference>
<protein>
    <submittedName>
        <fullName evidence="6">FadR family transcriptional regulator</fullName>
    </submittedName>
</protein>
<evidence type="ECO:0000259" key="5">
    <source>
        <dbReference type="PROSITE" id="PS50949"/>
    </source>
</evidence>
<dbReference type="EMBL" id="SDWS01000008">
    <property type="protein sequence ID" value="RYB89125.1"/>
    <property type="molecule type" value="Genomic_DNA"/>
</dbReference>
<feature type="domain" description="HTH gntR-type" evidence="5">
    <location>
        <begin position="21"/>
        <end position="91"/>
    </location>
</feature>
<dbReference type="PRINTS" id="PR00035">
    <property type="entry name" value="HTHGNTR"/>
</dbReference>
<proteinExistence type="predicted"/>
<keyword evidence="7" id="KW-1185">Reference proteome</keyword>
<dbReference type="GO" id="GO:0003677">
    <property type="term" value="F:DNA binding"/>
    <property type="evidence" value="ECO:0007669"/>
    <property type="project" value="UniProtKB-KW"/>
</dbReference>